<reference evidence="2" key="1">
    <citation type="submission" date="2016-10" db="EMBL/GenBank/DDBJ databases">
        <title>Sequence of Gallionella enrichment culture.</title>
        <authorList>
            <person name="Poehlein A."/>
            <person name="Muehling M."/>
            <person name="Daniel R."/>
        </authorList>
    </citation>
    <scope>NUCLEOTIDE SEQUENCE</scope>
</reference>
<dbReference type="InterPro" id="IPR011006">
    <property type="entry name" value="CheY-like_superfamily"/>
</dbReference>
<sequence length="133" mass="14490">MTAFKAMIIDDQKTMRSILRNMLAQINIKSVQEADDGSSALAKLAECGGDPPDIIICDLHMETMDGMEFVSHIRRGKTPLERDHPVIILTGNKDSLLAEVTEQAGATKVLHKPVSTGTLKMAIVHAVGYAFSR</sequence>
<gene>
    <name evidence="2" type="primary">cheY_14</name>
    <name evidence="2" type="ORF">GALL_195960</name>
</gene>
<dbReference type="InterPro" id="IPR052048">
    <property type="entry name" value="ST_Response_Regulator"/>
</dbReference>
<dbReference type="PROSITE" id="PS50110">
    <property type="entry name" value="RESPONSE_REGULATORY"/>
    <property type="match status" value="1"/>
</dbReference>
<dbReference type="Gene3D" id="3.40.50.2300">
    <property type="match status" value="1"/>
</dbReference>
<dbReference type="SMART" id="SM00448">
    <property type="entry name" value="REC"/>
    <property type="match status" value="1"/>
</dbReference>
<dbReference type="EMBL" id="MLJW01000120">
    <property type="protein sequence ID" value="OIQ98318.1"/>
    <property type="molecule type" value="Genomic_DNA"/>
</dbReference>
<comment type="caution">
    <text evidence="2">The sequence shown here is derived from an EMBL/GenBank/DDBJ whole genome shotgun (WGS) entry which is preliminary data.</text>
</comment>
<dbReference type="AlphaFoldDB" id="A0A1J5RQQ0"/>
<feature type="domain" description="Response regulatory" evidence="1">
    <location>
        <begin position="5"/>
        <end position="127"/>
    </location>
</feature>
<organism evidence="2">
    <name type="scientific">mine drainage metagenome</name>
    <dbReference type="NCBI Taxonomy" id="410659"/>
    <lineage>
        <taxon>unclassified sequences</taxon>
        <taxon>metagenomes</taxon>
        <taxon>ecological metagenomes</taxon>
    </lineage>
</organism>
<dbReference type="InterPro" id="IPR001789">
    <property type="entry name" value="Sig_transdc_resp-reg_receiver"/>
</dbReference>
<name>A0A1J5RQQ0_9ZZZZ</name>
<dbReference type="PANTHER" id="PTHR43228:SF1">
    <property type="entry name" value="TWO-COMPONENT RESPONSE REGULATOR ARR22"/>
    <property type="match status" value="1"/>
</dbReference>
<protein>
    <submittedName>
        <fullName evidence="2">Chemotaxis protein CheY</fullName>
    </submittedName>
</protein>
<accession>A0A1J5RQQ0</accession>
<dbReference type="Pfam" id="PF00072">
    <property type="entry name" value="Response_reg"/>
    <property type="match status" value="1"/>
</dbReference>
<dbReference type="CDD" id="cd00156">
    <property type="entry name" value="REC"/>
    <property type="match status" value="1"/>
</dbReference>
<evidence type="ECO:0000259" key="1">
    <source>
        <dbReference type="PROSITE" id="PS50110"/>
    </source>
</evidence>
<dbReference type="GO" id="GO:0000160">
    <property type="term" value="P:phosphorelay signal transduction system"/>
    <property type="evidence" value="ECO:0007669"/>
    <property type="project" value="InterPro"/>
</dbReference>
<dbReference type="SUPFAM" id="SSF52172">
    <property type="entry name" value="CheY-like"/>
    <property type="match status" value="1"/>
</dbReference>
<proteinExistence type="predicted"/>
<dbReference type="PANTHER" id="PTHR43228">
    <property type="entry name" value="TWO-COMPONENT RESPONSE REGULATOR"/>
    <property type="match status" value="1"/>
</dbReference>
<evidence type="ECO:0000313" key="2">
    <source>
        <dbReference type="EMBL" id="OIQ98318.1"/>
    </source>
</evidence>